<evidence type="ECO:0008006" key="4">
    <source>
        <dbReference type="Google" id="ProtNLM"/>
    </source>
</evidence>
<name>A0A565CCC6_9BRAS</name>
<dbReference type="OrthoDB" id="266020at2759"/>
<dbReference type="Proteomes" id="UP000489600">
    <property type="component" value="Unassembled WGS sequence"/>
</dbReference>
<proteinExistence type="predicted"/>
<dbReference type="PANTHER" id="PTHR33443:SF27">
    <property type="entry name" value="RPM1 INTERACTING PROTEIN 13"/>
    <property type="match status" value="1"/>
</dbReference>
<protein>
    <recommendedName>
        <fullName evidence="4">RPM1 interacting protein 13</fullName>
    </recommendedName>
</protein>
<evidence type="ECO:0000313" key="2">
    <source>
        <dbReference type="EMBL" id="VVB11249.1"/>
    </source>
</evidence>
<dbReference type="EMBL" id="CABITT030000007">
    <property type="protein sequence ID" value="VVB11249.1"/>
    <property type="molecule type" value="Genomic_DNA"/>
</dbReference>
<dbReference type="InterPro" id="IPR053234">
    <property type="entry name" value="RPM1_Interactor"/>
</dbReference>
<feature type="compositionally biased region" description="Basic and acidic residues" evidence="1">
    <location>
        <begin position="15"/>
        <end position="28"/>
    </location>
</feature>
<dbReference type="AlphaFoldDB" id="A0A565CCC6"/>
<reference evidence="2" key="1">
    <citation type="submission" date="2019-07" db="EMBL/GenBank/DDBJ databases">
        <authorList>
            <person name="Dittberner H."/>
        </authorList>
    </citation>
    <scope>NUCLEOTIDE SEQUENCE [LARGE SCALE GENOMIC DNA]</scope>
</reference>
<comment type="caution">
    <text evidence="2">The sequence shown here is derived from an EMBL/GenBank/DDBJ whole genome shotgun (WGS) entry which is preliminary data.</text>
</comment>
<gene>
    <name evidence="2" type="ORF">ANE_LOCUS21693</name>
</gene>
<keyword evidence="3" id="KW-1185">Reference proteome</keyword>
<evidence type="ECO:0000313" key="3">
    <source>
        <dbReference type="Proteomes" id="UP000489600"/>
    </source>
</evidence>
<evidence type="ECO:0000256" key="1">
    <source>
        <dbReference type="SAM" id="MobiDB-lite"/>
    </source>
</evidence>
<accession>A0A565CCC6</accession>
<sequence length="403" mass="44429">MNDIVYLSSDEEDDKRDGFLETSDEKPKNIGHHHPKSDPTVEDDDCVVLDCDPYKMTAKENAIDTCETDDVLVVGQKGEIACRDYPHSRHACAKYPFNSTSHESYCEMCHCYVCDTRAPCAYWFMGYSYIDHCHANDKEELWKNQRACIRTGKILPGPASTIVQSQRVSLPQSIPLPHGKILPGPVSKPASTIVQSQRVPRPQSIPLPQYSSSPVTQFGSIQLPHNSSLPATQLGIRACSASISVATHPNTYISPGYRAELPRTFPQNPGLQPRGGQSYQNHRGGSYNGNHSPQVVSSNPFTWTQTPSGGVIRPGNNIHSIAQGSQYTGYAPCAAVVPSYIPTVPESHNIVYARHYGQNMYSGNVQTNATVPSQMPNRPVNLQLQQQHSGKSLSEIEAWLMKP</sequence>
<organism evidence="2 3">
    <name type="scientific">Arabis nemorensis</name>
    <dbReference type="NCBI Taxonomy" id="586526"/>
    <lineage>
        <taxon>Eukaryota</taxon>
        <taxon>Viridiplantae</taxon>
        <taxon>Streptophyta</taxon>
        <taxon>Embryophyta</taxon>
        <taxon>Tracheophyta</taxon>
        <taxon>Spermatophyta</taxon>
        <taxon>Magnoliopsida</taxon>
        <taxon>eudicotyledons</taxon>
        <taxon>Gunneridae</taxon>
        <taxon>Pentapetalae</taxon>
        <taxon>rosids</taxon>
        <taxon>malvids</taxon>
        <taxon>Brassicales</taxon>
        <taxon>Brassicaceae</taxon>
        <taxon>Arabideae</taxon>
        <taxon>Arabis</taxon>
    </lineage>
</organism>
<feature type="region of interest" description="Disordered" evidence="1">
    <location>
        <begin position="1"/>
        <end position="41"/>
    </location>
</feature>
<dbReference type="PANTHER" id="PTHR33443">
    <property type="entry name" value="ZGC:112980"/>
    <property type="match status" value="1"/>
</dbReference>